<accession>A0ABU5Z8N7</accession>
<evidence type="ECO:0000313" key="3">
    <source>
        <dbReference type="Proteomes" id="UP001311730"/>
    </source>
</evidence>
<dbReference type="Pfam" id="PF01814">
    <property type="entry name" value="Hemerythrin"/>
    <property type="match status" value="1"/>
</dbReference>
<keyword evidence="3" id="KW-1185">Reference proteome</keyword>
<dbReference type="Proteomes" id="UP001311730">
    <property type="component" value="Unassembled WGS sequence"/>
</dbReference>
<organism evidence="2 3">
    <name type="scientific">Capnocytophaga gingivalis</name>
    <dbReference type="NCBI Taxonomy" id="1017"/>
    <lineage>
        <taxon>Bacteria</taxon>
        <taxon>Pseudomonadati</taxon>
        <taxon>Bacteroidota</taxon>
        <taxon>Flavobacteriia</taxon>
        <taxon>Flavobacteriales</taxon>
        <taxon>Flavobacteriaceae</taxon>
        <taxon>Capnocytophaga</taxon>
    </lineage>
</organism>
<evidence type="ECO:0000313" key="2">
    <source>
        <dbReference type="EMBL" id="MEB3075333.1"/>
    </source>
</evidence>
<comment type="caution">
    <text evidence="2">The sequence shown here is derived from an EMBL/GenBank/DDBJ whole genome shotgun (WGS) entry which is preliminary data.</text>
</comment>
<sequence length="150" mass="18070">MKRNENIVLLSRDHHFGLLHAWKIKQGLKKGVALERIATYIIFHWQHNQEAHFLEEEKFLFPYIKHELIDQALKEHEQIRQMIEQCATAPTEALLTDYAELLTAHIRYEERVLFPYMEENLSDEVLSEIGRNLCNEHHTEEEEYPDEFWQ</sequence>
<dbReference type="EMBL" id="JAYKBW010000009">
    <property type="protein sequence ID" value="MEB3075333.1"/>
    <property type="molecule type" value="Genomic_DNA"/>
</dbReference>
<dbReference type="InterPro" id="IPR012312">
    <property type="entry name" value="Hemerythrin-like"/>
</dbReference>
<feature type="domain" description="Hemerythrin-like" evidence="1">
    <location>
        <begin position="36"/>
        <end position="116"/>
    </location>
</feature>
<reference evidence="2 3" key="1">
    <citation type="submission" date="2023-12" db="EMBL/GenBank/DDBJ databases">
        <title>Genomic sequences of Capnocytophaga and Parvimonas strains.</title>
        <authorList>
            <person name="Watt R.M."/>
            <person name="Wang M."/>
            <person name="Yang T."/>
            <person name="Tong W.M."/>
        </authorList>
    </citation>
    <scope>NUCLEOTIDE SEQUENCE [LARGE SCALE GENOMIC DNA]</scope>
    <source>
        <strain evidence="2 3">CCUG 13096</strain>
    </source>
</reference>
<dbReference type="RefSeq" id="WP_314678034.1">
    <property type="nucleotide sequence ID" value="NZ_JAYKBW010000009.1"/>
</dbReference>
<evidence type="ECO:0000259" key="1">
    <source>
        <dbReference type="Pfam" id="PF01814"/>
    </source>
</evidence>
<gene>
    <name evidence="2" type="ORF">VJJ08_08480</name>
</gene>
<proteinExistence type="predicted"/>
<name>A0ABU5Z8N7_9FLAO</name>
<dbReference type="Gene3D" id="1.20.120.520">
    <property type="entry name" value="nmb1532 protein domain like"/>
    <property type="match status" value="1"/>
</dbReference>
<protein>
    <submittedName>
        <fullName evidence="2">Hemerythrin domain-containing protein</fullName>
    </submittedName>
</protein>